<organism evidence="1">
    <name type="scientific">Siphoviridae sp. ctEQg15</name>
    <dbReference type="NCBI Taxonomy" id="2826205"/>
    <lineage>
        <taxon>Viruses</taxon>
        <taxon>Duplodnaviria</taxon>
        <taxon>Heunggongvirae</taxon>
        <taxon>Uroviricota</taxon>
        <taxon>Caudoviricetes</taxon>
    </lineage>
</organism>
<name>A0A8S5M5N8_9CAUD</name>
<protein>
    <submittedName>
        <fullName evidence="1">Uncharacterized protein</fullName>
    </submittedName>
</protein>
<reference evidence="1" key="1">
    <citation type="journal article" date="2021" name="Proc. Natl. Acad. Sci. U.S.A.">
        <title>A Catalog of Tens of Thousands of Viruses from Human Metagenomes Reveals Hidden Associations with Chronic Diseases.</title>
        <authorList>
            <person name="Tisza M.J."/>
            <person name="Buck C.B."/>
        </authorList>
    </citation>
    <scope>NUCLEOTIDE SEQUENCE</scope>
    <source>
        <strain evidence="1">CtEQg15</strain>
    </source>
</reference>
<sequence length="46" mass="5570">MYQSEGTTRQPLKERRFLMIPDKFIVSLLFEAVNMKPHNYEEIRRG</sequence>
<dbReference type="EMBL" id="BK014822">
    <property type="protein sequence ID" value="DAD77331.1"/>
    <property type="molecule type" value="Genomic_DNA"/>
</dbReference>
<evidence type="ECO:0000313" key="1">
    <source>
        <dbReference type="EMBL" id="DAD77331.1"/>
    </source>
</evidence>
<proteinExistence type="predicted"/>
<accession>A0A8S5M5N8</accession>